<name>A0ABR4KZ44_9EURO</name>
<proteinExistence type="predicted"/>
<comment type="caution">
    <text evidence="1">The sequence shown here is derived from an EMBL/GenBank/DDBJ whole genome shotgun (WGS) entry which is preliminary data.</text>
</comment>
<reference evidence="1 2" key="1">
    <citation type="submission" date="2024-07" db="EMBL/GenBank/DDBJ databases">
        <title>Section-level genome sequencing and comparative genomics of Aspergillus sections Usti and Cavernicolus.</title>
        <authorList>
            <consortium name="Lawrence Berkeley National Laboratory"/>
            <person name="Nybo J.L."/>
            <person name="Vesth T.C."/>
            <person name="Theobald S."/>
            <person name="Frisvad J.C."/>
            <person name="Larsen T.O."/>
            <person name="Kjaerboelling I."/>
            <person name="Rothschild-Mancinelli K."/>
            <person name="Lyhne E.K."/>
            <person name="Kogle M.E."/>
            <person name="Barry K."/>
            <person name="Clum A."/>
            <person name="Na H."/>
            <person name="Ledsgaard L."/>
            <person name="Lin J."/>
            <person name="Lipzen A."/>
            <person name="Kuo A."/>
            <person name="Riley R."/>
            <person name="Mondo S."/>
            <person name="LaButti K."/>
            <person name="Haridas S."/>
            <person name="Pangalinan J."/>
            <person name="Salamov A.A."/>
            <person name="Simmons B.A."/>
            <person name="Magnuson J.K."/>
            <person name="Chen J."/>
            <person name="Drula E."/>
            <person name="Henrissat B."/>
            <person name="Wiebenga A."/>
            <person name="Lubbers R.J."/>
            <person name="Gomes A.C."/>
            <person name="Macurrencykelacurrency M.R."/>
            <person name="Stajich J."/>
            <person name="Grigoriev I.V."/>
            <person name="Mortensen U.H."/>
            <person name="De vries R.P."/>
            <person name="Baker S.E."/>
            <person name="Andersen M.R."/>
        </authorList>
    </citation>
    <scope>NUCLEOTIDE SEQUENCE [LARGE SCALE GENOMIC DNA]</scope>
    <source>
        <strain evidence="1 2">CBS 756.74</strain>
    </source>
</reference>
<organism evidence="1 2">
    <name type="scientific">Aspergillus pseudodeflectus</name>
    <dbReference type="NCBI Taxonomy" id="176178"/>
    <lineage>
        <taxon>Eukaryota</taxon>
        <taxon>Fungi</taxon>
        <taxon>Dikarya</taxon>
        <taxon>Ascomycota</taxon>
        <taxon>Pezizomycotina</taxon>
        <taxon>Eurotiomycetes</taxon>
        <taxon>Eurotiomycetidae</taxon>
        <taxon>Eurotiales</taxon>
        <taxon>Aspergillaceae</taxon>
        <taxon>Aspergillus</taxon>
        <taxon>Aspergillus subgen. Nidulantes</taxon>
    </lineage>
</organism>
<dbReference type="GeneID" id="98159763"/>
<accession>A0ABR4KZ44</accession>
<evidence type="ECO:0000313" key="2">
    <source>
        <dbReference type="Proteomes" id="UP001610444"/>
    </source>
</evidence>
<dbReference type="Proteomes" id="UP001610444">
    <property type="component" value="Unassembled WGS sequence"/>
</dbReference>
<dbReference type="SUPFAM" id="SSF48403">
    <property type="entry name" value="Ankyrin repeat"/>
    <property type="match status" value="1"/>
</dbReference>
<dbReference type="EMBL" id="JBFXLR010000006">
    <property type="protein sequence ID" value="KAL2857560.1"/>
    <property type="molecule type" value="Genomic_DNA"/>
</dbReference>
<sequence>MGLFLDAGANASLRKPLVCIGLVSLAQIDEQSWVAIREDRGETRHDKKLAVLRLLLSYNAATEHTRVVQTYDETYNNTPLASAIRTGWVDGAELLQRGAMYPSEIHNEYAPLEPLRYCAWKGQEEVLRMLFRNEITMDNSRYDYCGPEEGIYSQEEHPLEWAISSVDLGTVRLLLEMGARTRDMKATALWHTKDSSEEMKRLGGGYVQGSSRNNSSQG</sequence>
<dbReference type="RefSeq" id="XP_070903091.1">
    <property type="nucleotide sequence ID" value="XM_071044599.1"/>
</dbReference>
<keyword evidence="2" id="KW-1185">Reference proteome</keyword>
<dbReference type="Gene3D" id="1.25.40.20">
    <property type="entry name" value="Ankyrin repeat-containing domain"/>
    <property type="match status" value="1"/>
</dbReference>
<evidence type="ECO:0008006" key="3">
    <source>
        <dbReference type="Google" id="ProtNLM"/>
    </source>
</evidence>
<gene>
    <name evidence="1" type="ORF">BJX68DRAFT_263122</name>
</gene>
<evidence type="ECO:0000313" key="1">
    <source>
        <dbReference type="EMBL" id="KAL2857560.1"/>
    </source>
</evidence>
<dbReference type="InterPro" id="IPR036770">
    <property type="entry name" value="Ankyrin_rpt-contain_sf"/>
</dbReference>
<protein>
    <recommendedName>
        <fullName evidence="3">Ankyrin repeat-containing domain protein</fullName>
    </recommendedName>
</protein>